<dbReference type="SUPFAM" id="SSF55846">
    <property type="entry name" value="N-acetylmuramoyl-L-alanine amidase-like"/>
    <property type="match status" value="1"/>
</dbReference>
<dbReference type="InterPro" id="IPR051206">
    <property type="entry name" value="NAMLAA_amidase_2"/>
</dbReference>
<evidence type="ECO:0000256" key="2">
    <source>
        <dbReference type="ARBA" id="ARBA00011901"/>
    </source>
</evidence>
<dbReference type="InterPro" id="IPR036505">
    <property type="entry name" value="Amidase/PGRP_sf"/>
</dbReference>
<dbReference type="InterPro" id="IPR002502">
    <property type="entry name" value="Amidase_domain"/>
</dbReference>
<dbReference type="Gene3D" id="3.40.80.10">
    <property type="entry name" value="Peptidoglycan recognition protein-like"/>
    <property type="match status" value="1"/>
</dbReference>
<reference evidence="6 7" key="1">
    <citation type="submission" date="2015-09" db="EMBL/GenBank/DDBJ databases">
        <authorList>
            <consortium name="Swine Surveillance"/>
        </authorList>
    </citation>
    <scope>NUCLEOTIDE SEQUENCE [LARGE SCALE GENOMIC DNA]</scope>
    <source>
        <strain evidence="6 7">CECT 7648</strain>
    </source>
</reference>
<evidence type="ECO:0000313" key="6">
    <source>
        <dbReference type="EMBL" id="CUH76509.1"/>
    </source>
</evidence>
<evidence type="ECO:0000259" key="5">
    <source>
        <dbReference type="SMART" id="SM00644"/>
    </source>
</evidence>
<dbReference type="GO" id="GO:0008745">
    <property type="term" value="F:N-acetylmuramoyl-L-alanine amidase activity"/>
    <property type="evidence" value="ECO:0007669"/>
    <property type="project" value="UniProtKB-EC"/>
</dbReference>
<sequence>MVVLHYTAMDSAEGARDWLCNPQAEVSAHYVLAEDGRLWQLVREADRAWHAGAGSWGACADVNSASVGIEIANTGYHPFPEPQISVLEQLLAGILQRWSIRPERVVGHSDTALGRKIDPGGRFDWRRLARRGLAVWPEGRAEPGDFYRDAVRFGYAPDAAEDDVLRAFRMRFRPWADGPLTDEDASLMAELAAKWPAPAATA</sequence>
<keyword evidence="3 6" id="KW-0378">Hydrolase</keyword>
<dbReference type="STRING" id="441103.TRN7648_00972"/>
<evidence type="ECO:0000256" key="4">
    <source>
        <dbReference type="ARBA" id="ARBA00023316"/>
    </source>
</evidence>
<dbReference type="PANTHER" id="PTHR30417">
    <property type="entry name" value="N-ACETYLMURAMOYL-L-ALANINE AMIDASE AMID"/>
    <property type="match status" value="1"/>
</dbReference>
<organism evidence="6 7">
    <name type="scientific">Tropicibacter naphthalenivorans</name>
    <dbReference type="NCBI Taxonomy" id="441103"/>
    <lineage>
        <taxon>Bacteria</taxon>
        <taxon>Pseudomonadati</taxon>
        <taxon>Pseudomonadota</taxon>
        <taxon>Alphaproteobacteria</taxon>
        <taxon>Rhodobacterales</taxon>
        <taxon>Roseobacteraceae</taxon>
        <taxon>Tropicibacter</taxon>
    </lineage>
</organism>
<dbReference type="SMART" id="SM00644">
    <property type="entry name" value="Ami_2"/>
    <property type="match status" value="1"/>
</dbReference>
<evidence type="ECO:0000256" key="1">
    <source>
        <dbReference type="ARBA" id="ARBA00001561"/>
    </source>
</evidence>
<dbReference type="CDD" id="cd06583">
    <property type="entry name" value="PGRP"/>
    <property type="match status" value="1"/>
</dbReference>
<keyword evidence="4" id="KW-0961">Cell wall biogenesis/degradation</keyword>
<protein>
    <recommendedName>
        <fullName evidence="2">N-acetylmuramoyl-L-alanine amidase</fullName>
        <ecNumber evidence="2">3.5.1.28</ecNumber>
    </recommendedName>
</protein>
<evidence type="ECO:0000313" key="7">
    <source>
        <dbReference type="Proteomes" id="UP000054935"/>
    </source>
</evidence>
<feature type="domain" description="N-acetylmuramoyl-L-alanine amidase" evidence="5">
    <location>
        <begin position="1"/>
        <end position="120"/>
    </location>
</feature>
<dbReference type="EMBL" id="CYSE01000002">
    <property type="protein sequence ID" value="CUH76509.1"/>
    <property type="molecule type" value="Genomic_DNA"/>
</dbReference>
<dbReference type="PANTHER" id="PTHR30417:SF1">
    <property type="entry name" value="N-ACETYLMURAMOYL-L-ALANINE AMIDASE AMID"/>
    <property type="match status" value="1"/>
</dbReference>
<dbReference type="EC" id="3.5.1.28" evidence="2"/>
<dbReference type="Pfam" id="PF01510">
    <property type="entry name" value="Amidase_2"/>
    <property type="match status" value="1"/>
</dbReference>
<dbReference type="GO" id="GO:0019867">
    <property type="term" value="C:outer membrane"/>
    <property type="evidence" value="ECO:0007669"/>
    <property type="project" value="TreeGrafter"/>
</dbReference>
<dbReference type="Proteomes" id="UP000054935">
    <property type="component" value="Unassembled WGS sequence"/>
</dbReference>
<proteinExistence type="predicted"/>
<dbReference type="OrthoDB" id="9794842at2"/>
<dbReference type="GO" id="GO:0009253">
    <property type="term" value="P:peptidoglycan catabolic process"/>
    <property type="evidence" value="ECO:0007669"/>
    <property type="project" value="InterPro"/>
</dbReference>
<dbReference type="GO" id="GO:0071555">
    <property type="term" value="P:cell wall organization"/>
    <property type="evidence" value="ECO:0007669"/>
    <property type="project" value="UniProtKB-KW"/>
</dbReference>
<dbReference type="RefSeq" id="WP_058246520.1">
    <property type="nucleotide sequence ID" value="NZ_CYSE01000002.1"/>
</dbReference>
<dbReference type="GO" id="GO:0009254">
    <property type="term" value="P:peptidoglycan turnover"/>
    <property type="evidence" value="ECO:0007669"/>
    <property type="project" value="TreeGrafter"/>
</dbReference>
<evidence type="ECO:0000256" key="3">
    <source>
        <dbReference type="ARBA" id="ARBA00022801"/>
    </source>
</evidence>
<comment type="catalytic activity">
    <reaction evidence="1">
        <text>Hydrolyzes the link between N-acetylmuramoyl residues and L-amino acid residues in certain cell-wall glycopeptides.</text>
        <dbReference type="EC" id="3.5.1.28"/>
    </reaction>
</comment>
<gene>
    <name evidence="6" type="primary">amiD</name>
    <name evidence="6" type="ORF">TRN7648_00972</name>
</gene>
<dbReference type="AlphaFoldDB" id="A0A0P1GMF0"/>
<keyword evidence="7" id="KW-1185">Reference proteome</keyword>
<name>A0A0P1GMF0_9RHOB</name>
<accession>A0A0P1GMF0</accession>